<keyword evidence="2" id="KW-1185">Reference proteome</keyword>
<evidence type="ECO:0000313" key="2">
    <source>
        <dbReference type="Proteomes" id="UP000053477"/>
    </source>
</evidence>
<dbReference type="InParanoid" id="A0A0H2R2K5"/>
<dbReference type="EMBL" id="KQ087116">
    <property type="protein sequence ID" value="KLO03733.1"/>
    <property type="molecule type" value="Genomic_DNA"/>
</dbReference>
<protein>
    <submittedName>
        <fullName evidence="1">Uncharacterized protein</fullName>
    </submittedName>
</protein>
<reference evidence="1 2" key="1">
    <citation type="submission" date="2015-04" db="EMBL/GenBank/DDBJ databases">
        <title>Complete genome sequence of Schizopora paradoxa KUC8140, a cosmopolitan wood degrader in East Asia.</title>
        <authorList>
            <consortium name="DOE Joint Genome Institute"/>
            <person name="Min B."/>
            <person name="Park H."/>
            <person name="Jang Y."/>
            <person name="Kim J.-J."/>
            <person name="Kim K.H."/>
            <person name="Pangilinan J."/>
            <person name="Lipzen A."/>
            <person name="Riley R."/>
            <person name="Grigoriev I.V."/>
            <person name="Spatafora J.W."/>
            <person name="Choi I.-G."/>
        </authorList>
    </citation>
    <scope>NUCLEOTIDE SEQUENCE [LARGE SCALE GENOMIC DNA]</scope>
    <source>
        <strain evidence="1 2">KUC8140</strain>
    </source>
</reference>
<evidence type="ECO:0000313" key="1">
    <source>
        <dbReference type="EMBL" id="KLO03733.1"/>
    </source>
</evidence>
<dbReference type="STRING" id="27342.A0A0H2R2K5"/>
<gene>
    <name evidence="1" type="ORF">SCHPADRAFT_812326</name>
</gene>
<feature type="non-terminal residue" evidence="1">
    <location>
        <position position="1"/>
    </location>
</feature>
<name>A0A0H2R2K5_9AGAM</name>
<dbReference type="Pfam" id="PF18758">
    <property type="entry name" value="KDZ"/>
    <property type="match status" value="1"/>
</dbReference>
<dbReference type="AlphaFoldDB" id="A0A0H2R2K5"/>
<organism evidence="1 2">
    <name type="scientific">Schizopora paradoxa</name>
    <dbReference type="NCBI Taxonomy" id="27342"/>
    <lineage>
        <taxon>Eukaryota</taxon>
        <taxon>Fungi</taxon>
        <taxon>Dikarya</taxon>
        <taxon>Basidiomycota</taxon>
        <taxon>Agaricomycotina</taxon>
        <taxon>Agaricomycetes</taxon>
        <taxon>Hymenochaetales</taxon>
        <taxon>Schizoporaceae</taxon>
        <taxon>Schizopora</taxon>
    </lineage>
</organism>
<accession>A0A0H2R2K5</accession>
<feature type="non-terminal residue" evidence="1">
    <location>
        <position position="116"/>
    </location>
</feature>
<dbReference type="InterPro" id="IPR040521">
    <property type="entry name" value="KDZ"/>
</dbReference>
<dbReference type="OrthoDB" id="3257768at2759"/>
<proteinExistence type="predicted"/>
<sequence length="116" mass="13417">ENYPEIVCSYDIACQYSKNITSRFGKHFPSCEKAISNMRFHVPKLHGHGHSEDCRYEFSFDYASNVGRTHGERIESGWAEGNLAGPSTREMNAGHRHETLSCFYNEWNWQQTIRLG</sequence>
<dbReference type="Proteomes" id="UP000053477">
    <property type="component" value="Unassembled WGS sequence"/>
</dbReference>